<evidence type="ECO:0000256" key="1">
    <source>
        <dbReference type="SAM" id="MobiDB-lite"/>
    </source>
</evidence>
<dbReference type="Proteomes" id="UP000054047">
    <property type="component" value="Unassembled WGS sequence"/>
</dbReference>
<feature type="region of interest" description="Disordered" evidence="1">
    <location>
        <begin position="146"/>
        <end position="170"/>
    </location>
</feature>
<proteinExistence type="predicted"/>
<dbReference type="EMBL" id="KN731448">
    <property type="protein sequence ID" value="KIH59956.1"/>
    <property type="molecule type" value="Genomic_DNA"/>
</dbReference>
<feature type="compositionally biased region" description="Acidic residues" evidence="1">
    <location>
        <begin position="161"/>
        <end position="170"/>
    </location>
</feature>
<reference evidence="2 3" key="1">
    <citation type="submission" date="2013-12" db="EMBL/GenBank/DDBJ databases">
        <title>Draft genome of the parsitic nematode Ancylostoma duodenale.</title>
        <authorList>
            <person name="Mitreva M."/>
        </authorList>
    </citation>
    <scope>NUCLEOTIDE SEQUENCE [LARGE SCALE GENOMIC DNA]</scope>
    <source>
        <strain evidence="2 3">Zhejiang</strain>
    </source>
</reference>
<dbReference type="AlphaFoldDB" id="A0A0C2GSC8"/>
<keyword evidence="3" id="KW-1185">Reference proteome</keyword>
<organism evidence="2 3">
    <name type="scientific">Ancylostoma duodenale</name>
    <dbReference type="NCBI Taxonomy" id="51022"/>
    <lineage>
        <taxon>Eukaryota</taxon>
        <taxon>Metazoa</taxon>
        <taxon>Ecdysozoa</taxon>
        <taxon>Nematoda</taxon>
        <taxon>Chromadorea</taxon>
        <taxon>Rhabditida</taxon>
        <taxon>Rhabditina</taxon>
        <taxon>Rhabditomorpha</taxon>
        <taxon>Strongyloidea</taxon>
        <taxon>Ancylostomatidae</taxon>
        <taxon>Ancylostomatinae</taxon>
        <taxon>Ancylostoma</taxon>
    </lineage>
</organism>
<evidence type="ECO:0000313" key="3">
    <source>
        <dbReference type="Proteomes" id="UP000054047"/>
    </source>
</evidence>
<feature type="region of interest" description="Disordered" evidence="1">
    <location>
        <begin position="64"/>
        <end position="119"/>
    </location>
</feature>
<feature type="compositionally biased region" description="Basic and acidic residues" evidence="1">
    <location>
        <begin position="74"/>
        <end position="90"/>
    </location>
</feature>
<name>A0A0C2GSC8_9BILA</name>
<accession>A0A0C2GSC8</accession>
<gene>
    <name evidence="2" type="ORF">ANCDUO_09801</name>
</gene>
<sequence>MGRSYTADGRVLINGVPEVQDSPDDLWRNLIYKAVTTRVVKDVETKETGPLAVIRRFSSRLGFRQKPTVTKNPSPDEEKQEEKQDREHVTIIRIKTLHKRPEEKSSEETPSQADEDEDELRIYAQESILKRLMEEKAMIEGKMGNISMEWGSDSGRTSINEESDIIVERF</sequence>
<protein>
    <submittedName>
        <fullName evidence="2">Uncharacterized protein</fullName>
    </submittedName>
</protein>
<evidence type="ECO:0000313" key="2">
    <source>
        <dbReference type="EMBL" id="KIH59956.1"/>
    </source>
</evidence>
<dbReference type="OrthoDB" id="5833525at2759"/>